<name>A0A1U8JP37_GOSHI</name>
<dbReference type="Pfam" id="PF04654">
    <property type="entry name" value="DUF599"/>
    <property type="match status" value="1"/>
</dbReference>
<protein>
    <submittedName>
        <fullName evidence="3">Uncharacterized protein</fullName>
    </submittedName>
</protein>
<evidence type="ECO:0000313" key="3">
    <source>
        <dbReference type="RefSeq" id="XP_016690473.2"/>
    </source>
</evidence>
<dbReference type="PANTHER" id="PTHR31881:SF6">
    <property type="entry name" value="OS09G0494600 PROTEIN"/>
    <property type="match status" value="1"/>
</dbReference>
<keyword evidence="1" id="KW-1133">Transmembrane helix</keyword>
<dbReference type="PaxDb" id="3635-A0A1U8JP37"/>
<dbReference type="KEGG" id="ghi:107907644"/>
<dbReference type="STRING" id="3635.A0A1U8JP37"/>
<organism evidence="2 3">
    <name type="scientific">Gossypium hirsutum</name>
    <name type="common">Upland cotton</name>
    <name type="synonym">Gossypium mexicanum</name>
    <dbReference type="NCBI Taxonomy" id="3635"/>
    <lineage>
        <taxon>Eukaryota</taxon>
        <taxon>Viridiplantae</taxon>
        <taxon>Streptophyta</taxon>
        <taxon>Embryophyta</taxon>
        <taxon>Tracheophyta</taxon>
        <taxon>Spermatophyta</taxon>
        <taxon>Magnoliopsida</taxon>
        <taxon>eudicotyledons</taxon>
        <taxon>Gunneridae</taxon>
        <taxon>Pentapetalae</taxon>
        <taxon>rosids</taxon>
        <taxon>malvids</taxon>
        <taxon>Malvales</taxon>
        <taxon>Malvaceae</taxon>
        <taxon>Malvoideae</taxon>
        <taxon>Gossypium</taxon>
    </lineage>
</organism>
<gene>
    <name evidence="3" type="primary">LOC107907644</name>
</gene>
<reference evidence="2" key="1">
    <citation type="journal article" date="2020" name="Nat. Genet.">
        <title>Genomic diversifications of five Gossypium allopolyploid species and their impact on cotton improvement.</title>
        <authorList>
            <person name="Chen Z.J."/>
            <person name="Sreedasyam A."/>
            <person name="Ando A."/>
            <person name="Song Q."/>
            <person name="De Santiago L.M."/>
            <person name="Hulse-Kemp A.M."/>
            <person name="Ding M."/>
            <person name="Ye W."/>
            <person name="Kirkbride R.C."/>
            <person name="Jenkins J."/>
            <person name="Plott C."/>
            <person name="Lovell J."/>
            <person name="Lin Y.M."/>
            <person name="Vaughn R."/>
            <person name="Liu B."/>
            <person name="Simpson S."/>
            <person name="Scheffler B.E."/>
            <person name="Wen L."/>
            <person name="Saski C.A."/>
            <person name="Grover C.E."/>
            <person name="Hu G."/>
            <person name="Conover J.L."/>
            <person name="Carlson J.W."/>
            <person name="Shu S."/>
            <person name="Boston L.B."/>
            <person name="Williams M."/>
            <person name="Peterson D.G."/>
            <person name="McGee K."/>
            <person name="Jones D.C."/>
            <person name="Wendel J.F."/>
            <person name="Stelly D.M."/>
            <person name="Grimwood J."/>
            <person name="Schmutz J."/>
        </authorList>
    </citation>
    <scope>NUCLEOTIDE SEQUENCE [LARGE SCALE GENOMIC DNA]</scope>
    <source>
        <strain evidence="2">cv. TM-1</strain>
    </source>
</reference>
<feature type="non-terminal residue" evidence="3">
    <location>
        <position position="1"/>
    </location>
</feature>
<dbReference type="GeneID" id="107907644"/>
<keyword evidence="1" id="KW-0812">Transmembrane</keyword>
<dbReference type="RefSeq" id="XP_016690473.2">
    <property type="nucleotide sequence ID" value="XM_016834984.2"/>
</dbReference>
<feature type="transmembrane region" description="Helical" evidence="1">
    <location>
        <begin position="142"/>
        <end position="164"/>
    </location>
</feature>
<sequence>LNKYDACGLQDNEKRNILAVQTLRNTIKGSTLMATTFILSCAGLVVVINSTYNVRRPLNGSIFKAHNEFTVSLKYITILSFFLFSFFCYSLSIRFINQVNILINSPQDLASVITLKYASKLLEKVFILNTVDNWLLYTALPLLLWIFGPFLIFLCSFSLIHVLYNLDLVLRFKKQGKNKSQINGCGDCELVKYCTICCNLSYILLN</sequence>
<feature type="transmembrane region" description="Helical" evidence="1">
    <location>
        <begin position="32"/>
        <end position="54"/>
    </location>
</feature>
<keyword evidence="2" id="KW-1185">Reference proteome</keyword>
<accession>A0A1U8JP37</accession>
<feature type="transmembrane region" description="Helical" evidence="1">
    <location>
        <begin position="75"/>
        <end position="96"/>
    </location>
</feature>
<dbReference type="PANTHER" id="PTHR31881">
    <property type="match status" value="1"/>
</dbReference>
<evidence type="ECO:0000256" key="1">
    <source>
        <dbReference type="SAM" id="Phobius"/>
    </source>
</evidence>
<reference evidence="3" key="2">
    <citation type="submission" date="2025-08" db="UniProtKB">
        <authorList>
            <consortium name="RefSeq"/>
        </authorList>
    </citation>
    <scope>IDENTIFICATION</scope>
</reference>
<proteinExistence type="predicted"/>
<dbReference type="Proteomes" id="UP000818029">
    <property type="component" value="Chromosome D02"/>
</dbReference>
<dbReference type="InterPro" id="IPR006747">
    <property type="entry name" value="DUF599"/>
</dbReference>
<dbReference type="AlphaFoldDB" id="A0A1U8JP37"/>
<evidence type="ECO:0000313" key="2">
    <source>
        <dbReference type="Proteomes" id="UP000818029"/>
    </source>
</evidence>
<keyword evidence="1" id="KW-0472">Membrane</keyword>